<keyword evidence="1" id="KW-0472">Membrane</keyword>
<evidence type="ECO:0000313" key="3">
    <source>
        <dbReference type="Proteomes" id="UP000649617"/>
    </source>
</evidence>
<comment type="caution">
    <text evidence="2">The sequence shown here is derived from an EMBL/GenBank/DDBJ whole genome shotgun (WGS) entry which is preliminary data.</text>
</comment>
<organism evidence="2 3">
    <name type="scientific">Symbiodinium pilosum</name>
    <name type="common">Dinoflagellate</name>
    <dbReference type="NCBI Taxonomy" id="2952"/>
    <lineage>
        <taxon>Eukaryota</taxon>
        <taxon>Sar</taxon>
        <taxon>Alveolata</taxon>
        <taxon>Dinophyceae</taxon>
        <taxon>Suessiales</taxon>
        <taxon>Symbiodiniaceae</taxon>
        <taxon>Symbiodinium</taxon>
    </lineage>
</organism>
<dbReference type="Proteomes" id="UP000649617">
    <property type="component" value="Unassembled WGS sequence"/>
</dbReference>
<keyword evidence="1" id="KW-1133">Transmembrane helix</keyword>
<dbReference type="EMBL" id="CAJNIZ010046404">
    <property type="protein sequence ID" value="CAE7747780.1"/>
    <property type="molecule type" value="Genomic_DNA"/>
</dbReference>
<evidence type="ECO:0000313" key="2">
    <source>
        <dbReference type="EMBL" id="CAE7747780.1"/>
    </source>
</evidence>
<feature type="transmembrane region" description="Helical" evidence="1">
    <location>
        <begin position="48"/>
        <end position="66"/>
    </location>
</feature>
<protein>
    <submittedName>
        <fullName evidence="2">Uncharacterized protein</fullName>
    </submittedName>
</protein>
<gene>
    <name evidence="2" type="ORF">SPIL2461_LOCUS21609</name>
</gene>
<keyword evidence="3" id="KW-1185">Reference proteome</keyword>
<dbReference type="AlphaFoldDB" id="A0A812XWH3"/>
<proteinExistence type="predicted"/>
<evidence type="ECO:0000256" key="1">
    <source>
        <dbReference type="SAM" id="Phobius"/>
    </source>
</evidence>
<dbReference type="OrthoDB" id="411658at2759"/>
<name>A0A812XWH3_SYMPI</name>
<sequence length="265" mass="30140">MEDEVAEDRWEESKAQEAVEQSEFSVPQSIYLSWIRQELDDEQACMELPFMIVVLISFTLMAVLALSQHVVLSVEQAIEQDIMQNANFDAQLQTAQGTGPLFLVTTCPLMAHRREQAVARPFLDVQAHSRHYNRIVGGIRFRQQVAPDGPCRFPGSASQELFNRWYGILGKILAFGFVMSSSFSLPAWRSLTPRKPCVPAYEAPAWILAQFRICCLVFASSLQELAFEPDTSNGENFIRAERQEWILTEDDHAQIVQQLVASRWN</sequence>
<accession>A0A812XWH3</accession>
<keyword evidence="1" id="KW-0812">Transmembrane</keyword>
<reference evidence="2" key="1">
    <citation type="submission" date="2021-02" db="EMBL/GenBank/DDBJ databases">
        <authorList>
            <person name="Dougan E. K."/>
            <person name="Rhodes N."/>
            <person name="Thang M."/>
            <person name="Chan C."/>
        </authorList>
    </citation>
    <scope>NUCLEOTIDE SEQUENCE</scope>
</reference>